<accession>A0A2S8GRI4</accession>
<dbReference type="AlphaFoldDB" id="A0A2S8GRI4"/>
<keyword evidence="1" id="KW-0175">Coiled coil</keyword>
<organism evidence="2 3">
    <name type="scientific">Blastopirellula marina</name>
    <dbReference type="NCBI Taxonomy" id="124"/>
    <lineage>
        <taxon>Bacteria</taxon>
        <taxon>Pseudomonadati</taxon>
        <taxon>Planctomycetota</taxon>
        <taxon>Planctomycetia</taxon>
        <taxon>Pirellulales</taxon>
        <taxon>Pirellulaceae</taxon>
        <taxon>Blastopirellula</taxon>
    </lineage>
</organism>
<proteinExistence type="predicted"/>
<dbReference type="EMBL" id="PUHZ01000006">
    <property type="protein sequence ID" value="PQO47036.1"/>
    <property type="molecule type" value="Genomic_DNA"/>
</dbReference>
<dbReference type="OrthoDB" id="264751at2"/>
<dbReference type="Proteomes" id="UP000237819">
    <property type="component" value="Unassembled WGS sequence"/>
</dbReference>
<protein>
    <submittedName>
        <fullName evidence="2">Uncharacterized protein</fullName>
    </submittedName>
</protein>
<evidence type="ECO:0000256" key="1">
    <source>
        <dbReference type="SAM" id="Coils"/>
    </source>
</evidence>
<name>A0A2S8GRI4_9BACT</name>
<sequence>MAPTLSPEYTPLDQALGQLRHHNGELEKFIDELLDEIASLGEEVENRAHQLMEARRQLDDTSQSSAQLSEENSRLQQIIQVHDEAIALANTQIEQLQSQLDQAQAATQGDPADKQRIAELEQQLEQSQQPSEIDPQLSEEVERLRRELAAAKLELLKRDQSGEQAPASDNLDDLKQRNEALEGELHEARGRAVQLTETIDQQRKELNQQKTVWTEELQAMRTLLERRGNQTPAPSQSQSFADTSVLSGTATVTRDELEIRANNNNTVVDSVMAQFAKLQRDVNKRRNQQRS</sequence>
<comment type="caution">
    <text evidence="2">The sequence shown here is derived from an EMBL/GenBank/DDBJ whole genome shotgun (WGS) entry which is preliminary data.</text>
</comment>
<evidence type="ECO:0000313" key="3">
    <source>
        <dbReference type="Proteomes" id="UP000237819"/>
    </source>
</evidence>
<dbReference type="RefSeq" id="WP_105334486.1">
    <property type="nucleotide sequence ID" value="NZ_PUHZ01000006.1"/>
</dbReference>
<gene>
    <name evidence="2" type="ORF">C5Y93_05965</name>
</gene>
<feature type="coiled-coil region" evidence="1">
    <location>
        <begin position="134"/>
        <end position="212"/>
    </location>
</feature>
<evidence type="ECO:0000313" key="2">
    <source>
        <dbReference type="EMBL" id="PQO47036.1"/>
    </source>
</evidence>
<reference evidence="2 3" key="1">
    <citation type="submission" date="2018-02" db="EMBL/GenBank/DDBJ databases">
        <title>Comparative genomes isolates from brazilian mangrove.</title>
        <authorList>
            <person name="Araujo J.E."/>
            <person name="Taketani R.G."/>
            <person name="Silva M.C.P."/>
            <person name="Loureco M.V."/>
            <person name="Andreote F.D."/>
        </authorList>
    </citation>
    <scope>NUCLEOTIDE SEQUENCE [LARGE SCALE GENOMIC DNA]</scope>
    <source>
        <strain evidence="2 3">Nap-Phe MGV</strain>
    </source>
</reference>
<feature type="coiled-coil region" evidence="1">
    <location>
        <begin position="23"/>
        <end position="106"/>
    </location>
</feature>